<keyword evidence="5" id="KW-1185">Reference proteome</keyword>
<accession>A0ABW0NZ67</accession>
<gene>
    <name evidence="4" type="ORF">ACFPN9_11170</name>
</gene>
<protein>
    <submittedName>
        <fullName evidence="4">Uncharacterized protein</fullName>
    </submittedName>
</protein>
<comment type="caution">
    <text evidence="4">The sequence shown here is derived from an EMBL/GenBank/DDBJ whole genome shotgun (WGS) entry which is preliminary data.</text>
</comment>
<feature type="coiled-coil region" evidence="1">
    <location>
        <begin position="53"/>
        <end position="80"/>
    </location>
</feature>
<dbReference type="Proteomes" id="UP001596060">
    <property type="component" value="Unassembled WGS sequence"/>
</dbReference>
<organism evidence="4 5">
    <name type="scientific">Bosea massiliensis</name>
    <dbReference type="NCBI Taxonomy" id="151419"/>
    <lineage>
        <taxon>Bacteria</taxon>
        <taxon>Pseudomonadati</taxon>
        <taxon>Pseudomonadota</taxon>
        <taxon>Alphaproteobacteria</taxon>
        <taxon>Hyphomicrobiales</taxon>
        <taxon>Boseaceae</taxon>
        <taxon>Bosea</taxon>
    </lineage>
</organism>
<keyword evidence="3" id="KW-1133">Transmembrane helix</keyword>
<feature type="region of interest" description="Disordered" evidence="2">
    <location>
        <begin position="1"/>
        <end position="22"/>
    </location>
</feature>
<keyword evidence="1" id="KW-0175">Coiled coil</keyword>
<evidence type="ECO:0000256" key="2">
    <source>
        <dbReference type="SAM" id="MobiDB-lite"/>
    </source>
</evidence>
<evidence type="ECO:0000313" key="4">
    <source>
        <dbReference type="EMBL" id="MFC5505821.1"/>
    </source>
</evidence>
<proteinExistence type="predicted"/>
<dbReference type="RefSeq" id="WP_156446687.1">
    <property type="nucleotide sequence ID" value="NZ_JBHSLU010000022.1"/>
</dbReference>
<sequence>MAKIEPTVASPADTAMPTTVTPAPSYGAPVNIGSSMTAGDAAPVTEPRQLDQLSRIEEKAARIEEKFARYEAVLTRAEASLERSAHKVDAAAGTMDFAAIRGEIAALRSRIDATPRAGTLFTTAIVTALLTVALTVLVLRFGVPGLFGSLLVR</sequence>
<reference evidence="5" key="1">
    <citation type="journal article" date="2019" name="Int. J. Syst. Evol. Microbiol.">
        <title>The Global Catalogue of Microorganisms (GCM) 10K type strain sequencing project: providing services to taxonomists for standard genome sequencing and annotation.</title>
        <authorList>
            <consortium name="The Broad Institute Genomics Platform"/>
            <consortium name="The Broad Institute Genome Sequencing Center for Infectious Disease"/>
            <person name="Wu L."/>
            <person name="Ma J."/>
        </authorList>
    </citation>
    <scope>NUCLEOTIDE SEQUENCE [LARGE SCALE GENOMIC DNA]</scope>
    <source>
        <strain evidence="5">CCUG 43117</strain>
    </source>
</reference>
<keyword evidence="3" id="KW-0472">Membrane</keyword>
<name>A0ABW0NZ67_9HYPH</name>
<dbReference type="EMBL" id="JBHSLU010000022">
    <property type="protein sequence ID" value="MFC5505821.1"/>
    <property type="molecule type" value="Genomic_DNA"/>
</dbReference>
<evidence type="ECO:0000256" key="3">
    <source>
        <dbReference type="SAM" id="Phobius"/>
    </source>
</evidence>
<keyword evidence="3" id="KW-0812">Transmembrane</keyword>
<evidence type="ECO:0000313" key="5">
    <source>
        <dbReference type="Proteomes" id="UP001596060"/>
    </source>
</evidence>
<evidence type="ECO:0000256" key="1">
    <source>
        <dbReference type="SAM" id="Coils"/>
    </source>
</evidence>
<feature type="transmembrane region" description="Helical" evidence="3">
    <location>
        <begin position="117"/>
        <end position="143"/>
    </location>
</feature>